<dbReference type="Pfam" id="PF02646">
    <property type="entry name" value="RmuC"/>
    <property type="match status" value="1"/>
</dbReference>
<dbReference type="OrthoDB" id="370725at2"/>
<keyword evidence="6" id="KW-0812">Transmembrane</keyword>
<evidence type="ECO:0000256" key="5">
    <source>
        <dbReference type="ARBA" id="ARBA00023172"/>
    </source>
</evidence>
<evidence type="ECO:0000256" key="6">
    <source>
        <dbReference type="SAM" id="Phobius"/>
    </source>
</evidence>
<evidence type="ECO:0000256" key="1">
    <source>
        <dbReference type="ARBA" id="ARBA00003416"/>
    </source>
</evidence>
<keyword evidence="5" id="KW-0233">DNA recombination</keyword>
<sequence length="457" mass="50648">MIVEIAAAIAAVASLVTLVAVLWTGRRGGESERLDWIERSLREDFAAQARLGREEISGQIRAFEAEARAAAERTHTDLRLLIEQKLAEARTDQAAQGRALREEVATGLKQVGDGMAATLRERLDTVSKAVSEQTRTIADQLERMRGDNTAKLEQMRQTVDEKLQGTLEKRLGESFKLVSDRLEQVHKGLGEMQTLASGVGDLKRVLTNVKTRGTWGEVQLGALLDQIFRQDQFMREANCRKDTAERVDYAIRLPGKGDDEPEVLLPIDSKFPNEDYERLQLAVERADPEAVEQAARALETRVKQCAREIRDKYINPPVTTDFAILFLPTEGLYAEVLRRPGLIDLIQRDYKVVAAGPTTLGAILNAVQMGFRTMAIEKRSSEVWEILGAVKTEFGKYGEVLDKVQKKLQEASKTIDDVAVRKRAIDRQLRAVEAAPETGIAALLSFDDPAEGEGGGA</sequence>
<dbReference type="PANTHER" id="PTHR30563">
    <property type="entry name" value="DNA RECOMBINATION PROTEIN RMUC"/>
    <property type="match status" value="1"/>
</dbReference>
<evidence type="ECO:0000256" key="3">
    <source>
        <dbReference type="ARBA" id="ARBA00021840"/>
    </source>
</evidence>
<keyword evidence="8" id="KW-1185">Reference proteome</keyword>
<feature type="transmembrane region" description="Helical" evidence="6">
    <location>
        <begin position="6"/>
        <end position="24"/>
    </location>
</feature>
<evidence type="ECO:0000256" key="2">
    <source>
        <dbReference type="ARBA" id="ARBA00009840"/>
    </source>
</evidence>
<evidence type="ECO:0000313" key="7">
    <source>
        <dbReference type="EMBL" id="SEH28907.1"/>
    </source>
</evidence>
<accession>A0A1H6GZD9</accession>
<dbReference type="RefSeq" id="WP_074765690.1">
    <property type="nucleotide sequence ID" value="NZ_FNWO01000002.1"/>
</dbReference>
<reference evidence="8" key="1">
    <citation type="submission" date="2016-10" db="EMBL/GenBank/DDBJ databases">
        <authorList>
            <person name="Varghese N."/>
            <person name="Submissions S."/>
        </authorList>
    </citation>
    <scope>NUCLEOTIDE SEQUENCE [LARGE SCALE GENOMIC DNA]</scope>
    <source>
        <strain evidence="8">DSM 13234</strain>
    </source>
</reference>
<dbReference type="PANTHER" id="PTHR30563:SF0">
    <property type="entry name" value="DNA RECOMBINATION PROTEIN RMUC"/>
    <property type="match status" value="1"/>
</dbReference>
<proteinExistence type="inferred from homology"/>
<keyword evidence="6" id="KW-1133">Transmembrane helix</keyword>
<organism evidence="7 8">
    <name type="scientific">Magnetospirillum fulvum</name>
    <name type="common">Rhodospirillum fulvum</name>
    <dbReference type="NCBI Taxonomy" id="1082"/>
    <lineage>
        <taxon>Bacteria</taxon>
        <taxon>Pseudomonadati</taxon>
        <taxon>Pseudomonadota</taxon>
        <taxon>Alphaproteobacteria</taxon>
        <taxon>Rhodospirillales</taxon>
        <taxon>Rhodospirillaceae</taxon>
        <taxon>Magnetospirillum</taxon>
    </lineage>
</organism>
<comment type="function">
    <text evidence="1">Involved in DNA recombination.</text>
</comment>
<evidence type="ECO:0000256" key="4">
    <source>
        <dbReference type="ARBA" id="ARBA00023054"/>
    </source>
</evidence>
<dbReference type="GO" id="GO:0006310">
    <property type="term" value="P:DNA recombination"/>
    <property type="evidence" value="ECO:0007669"/>
    <property type="project" value="UniProtKB-KW"/>
</dbReference>
<comment type="similarity">
    <text evidence="2">Belongs to the RmuC family.</text>
</comment>
<dbReference type="AlphaFoldDB" id="A0A1H6GZD9"/>
<protein>
    <recommendedName>
        <fullName evidence="3">DNA recombination protein RmuC homolog</fullName>
    </recommendedName>
</protein>
<dbReference type="Proteomes" id="UP000182983">
    <property type="component" value="Unassembled WGS sequence"/>
</dbReference>
<keyword evidence="6" id="KW-0472">Membrane</keyword>
<dbReference type="InterPro" id="IPR003798">
    <property type="entry name" value="DNA_recombination_RmuC"/>
</dbReference>
<keyword evidence="4" id="KW-0175">Coiled coil</keyword>
<evidence type="ECO:0000313" key="8">
    <source>
        <dbReference type="Proteomes" id="UP000182983"/>
    </source>
</evidence>
<dbReference type="SUPFAM" id="SSF58113">
    <property type="entry name" value="Apolipoprotein A-I"/>
    <property type="match status" value="1"/>
</dbReference>
<gene>
    <name evidence="7" type="ORF">SAMN04244559_00776</name>
</gene>
<dbReference type="EMBL" id="FNWO01000002">
    <property type="protein sequence ID" value="SEH28907.1"/>
    <property type="molecule type" value="Genomic_DNA"/>
</dbReference>
<name>A0A1H6GZD9_MAGFU</name>